<dbReference type="GO" id="GO:0008168">
    <property type="term" value="F:methyltransferase activity"/>
    <property type="evidence" value="ECO:0007669"/>
    <property type="project" value="UniProtKB-KW"/>
</dbReference>
<evidence type="ECO:0000313" key="14">
    <source>
        <dbReference type="Proteomes" id="UP000014227"/>
    </source>
</evidence>
<dbReference type="InterPro" id="IPR049943">
    <property type="entry name" value="Ser_HO-MeTrfase-like"/>
</dbReference>
<dbReference type="Gene3D" id="3.90.1150.10">
    <property type="entry name" value="Aspartate Aminotransferase, domain 1"/>
    <property type="match status" value="1"/>
</dbReference>
<name>S0EZN4_CHTCT</name>
<keyword evidence="10" id="KW-0028">Amino-acid biosynthesis</keyword>
<feature type="binding site" evidence="10">
    <location>
        <begin position="144"/>
        <end position="146"/>
    </location>
    <ligand>
        <name>(6S)-5,6,7,8-tetrahydrofolate</name>
        <dbReference type="ChEBI" id="CHEBI:57453"/>
    </ligand>
</feature>
<comment type="function">
    <text evidence="9">Catalyzes the reversible interconversion of serine and glycine with tetrahydrofolate (THF) serving as the one-carbon carrier. This reaction serves as the major source of one-carbon groups required for the biosynthesis of purines, thymidylate, methionine, and other important biomolecules. Also exhibits THF-independent aldolase activity toward beta-hydroxyamino acids, producing glycine and aldehydes, via a retro-aldol mechanism. Thus, is able to catalyze the cleavage of L-allo-threonine.</text>
</comment>
<protein>
    <recommendedName>
        <fullName evidence="10">Serine hydroxymethyltransferase</fullName>
        <shortName evidence="10">SHMT</shortName>
        <shortName evidence="10">Serine methylase</shortName>
        <ecNumber evidence="10">2.1.2.1</ecNumber>
    </recommendedName>
</protein>
<evidence type="ECO:0000256" key="7">
    <source>
        <dbReference type="ARBA" id="ARBA00022679"/>
    </source>
</evidence>
<dbReference type="RefSeq" id="WP_016483945.1">
    <property type="nucleotide sequence ID" value="NC_021487.1"/>
</dbReference>
<dbReference type="EMBL" id="HF951689">
    <property type="protein sequence ID" value="CCW36436.1"/>
    <property type="molecule type" value="Genomic_DNA"/>
</dbReference>
<evidence type="ECO:0000256" key="6">
    <source>
        <dbReference type="ARBA" id="ARBA00022563"/>
    </source>
</evidence>
<comment type="cofactor">
    <cofactor evidence="1 10 11">
        <name>pyridoxal 5'-phosphate</name>
        <dbReference type="ChEBI" id="CHEBI:597326"/>
    </cofactor>
</comment>
<dbReference type="EC" id="2.1.2.1" evidence="10"/>
<keyword evidence="8 10" id="KW-0663">Pyridoxal phosphate</keyword>
<evidence type="ECO:0000259" key="12">
    <source>
        <dbReference type="Pfam" id="PF00464"/>
    </source>
</evidence>
<dbReference type="InterPro" id="IPR015422">
    <property type="entry name" value="PyrdxlP-dep_Trfase_small"/>
</dbReference>
<keyword evidence="14" id="KW-1185">Reference proteome</keyword>
<dbReference type="SUPFAM" id="SSF53383">
    <property type="entry name" value="PLP-dependent transferases"/>
    <property type="match status" value="1"/>
</dbReference>
<dbReference type="FunCoup" id="S0EZN4">
    <property type="interactions" value="442"/>
</dbReference>
<comment type="pathway">
    <text evidence="10">Amino-acid biosynthesis; glycine biosynthesis; glycine from L-serine: step 1/1.</text>
</comment>
<keyword evidence="13" id="KW-0489">Methyltransferase</keyword>
<dbReference type="PANTHER" id="PTHR11680">
    <property type="entry name" value="SERINE HYDROXYMETHYLTRANSFERASE"/>
    <property type="match status" value="1"/>
</dbReference>
<dbReference type="InParanoid" id="S0EZN4"/>
<dbReference type="AlphaFoldDB" id="S0EZN4"/>
<comment type="subcellular location">
    <subcellularLocation>
        <location evidence="2 10">Cytoplasm</location>
    </subcellularLocation>
</comment>
<evidence type="ECO:0000313" key="13">
    <source>
        <dbReference type="EMBL" id="CCW36436.1"/>
    </source>
</evidence>
<dbReference type="FunFam" id="3.40.640.10:FF:000001">
    <property type="entry name" value="Serine hydroxymethyltransferase"/>
    <property type="match status" value="1"/>
</dbReference>
<dbReference type="PANTHER" id="PTHR11680:SF35">
    <property type="entry name" value="SERINE HYDROXYMETHYLTRANSFERASE 1"/>
    <property type="match status" value="1"/>
</dbReference>
<evidence type="ECO:0000256" key="1">
    <source>
        <dbReference type="ARBA" id="ARBA00001933"/>
    </source>
</evidence>
<evidence type="ECO:0000256" key="10">
    <source>
        <dbReference type="HAMAP-Rule" id="MF_00051"/>
    </source>
</evidence>
<dbReference type="GO" id="GO:0004372">
    <property type="term" value="F:glycine hydroxymethyltransferase activity"/>
    <property type="evidence" value="ECO:0007669"/>
    <property type="project" value="UniProtKB-UniRule"/>
</dbReference>
<evidence type="ECO:0000256" key="3">
    <source>
        <dbReference type="ARBA" id="ARBA00006376"/>
    </source>
</evidence>
<reference evidence="14" key="1">
    <citation type="submission" date="2013-03" db="EMBL/GenBank/DDBJ databases">
        <title>Genome sequence of Chthonomonas calidirosea, the first sequenced genome from the Armatimonadetes phylum (formally candidate division OP10).</title>
        <authorList>
            <person name="Lee K.C.Y."/>
            <person name="Morgan X.C."/>
            <person name="Dunfield P.F."/>
            <person name="Tamas I."/>
            <person name="Houghton K.M."/>
            <person name="Vyssotski M."/>
            <person name="Ryan J.L.J."/>
            <person name="Lagutin K."/>
            <person name="McDonald I.R."/>
            <person name="Stott M.B."/>
        </authorList>
    </citation>
    <scope>NUCLEOTIDE SEQUENCE [LARGE SCALE GENOMIC DNA]</scope>
    <source>
        <strain evidence="14">DSM 23976 / ICMP 18418 / T49</strain>
    </source>
</reference>
<dbReference type="PIRSF" id="PIRSF000412">
    <property type="entry name" value="SHMT"/>
    <property type="match status" value="1"/>
</dbReference>
<dbReference type="UniPathway" id="UPA00193"/>
<dbReference type="Proteomes" id="UP000014227">
    <property type="component" value="Chromosome I"/>
</dbReference>
<organism evidence="13 14">
    <name type="scientific">Chthonomonas calidirosea (strain DSM 23976 / ICMP 18418 / T49)</name>
    <dbReference type="NCBI Taxonomy" id="1303518"/>
    <lineage>
        <taxon>Bacteria</taxon>
        <taxon>Bacillati</taxon>
        <taxon>Armatimonadota</taxon>
        <taxon>Chthonomonadia</taxon>
        <taxon>Chthonomonadales</taxon>
        <taxon>Chthonomonadaceae</taxon>
        <taxon>Chthonomonas</taxon>
    </lineage>
</organism>
<dbReference type="GO" id="GO:0032259">
    <property type="term" value="P:methylation"/>
    <property type="evidence" value="ECO:0007669"/>
    <property type="project" value="UniProtKB-KW"/>
</dbReference>
<dbReference type="InterPro" id="IPR039429">
    <property type="entry name" value="SHMT-like_dom"/>
</dbReference>
<comment type="pathway">
    <text evidence="10">One-carbon metabolism; tetrahydrofolate interconversion.</text>
</comment>
<comment type="catalytic activity">
    <reaction evidence="10">
        <text>(6R)-5,10-methylene-5,6,7,8-tetrahydrofolate + glycine + H2O = (6S)-5,6,7,8-tetrahydrofolate + L-serine</text>
        <dbReference type="Rhea" id="RHEA:15481"/>
        <dbReference type="ChEBI" id="CHEBI:15377"/>
        <dbReference type="ChEBI" id="CHEBI:15636"/>
        <dbReference type="ChEBI" id="CHEBI:33384"/>
        <dbReference type="ChEBI" id="CHEBI:57305"/>
        <dbReference type="ChEBI" id="CHEBI:57453"/>
        <dbReference type="EC" id="2.1.2.1"/>
    </reaction>
</comment>
<dbReference type="Pfam" id="PF00464">
    <property type="entry name" value="SHMT"/>
    <property type="match status" value="1"/>
</dbReference>
<comment type="similarity">
    <text evidence="3 10">Belongs to the SHMT family.</text>
</comment>
<evidence type="ECO:0000256" key="5">
    <source>
        <dbReference type="ARBA" id="ARBA00022490"/>
    </source>
</evidence>
<dbReference type="GO" id="GO:0005829">
    <property type="term" value="C:cytosol"/>
    <property type="evidence" value="ECO:0007669"/>
    <property type="project" value="TreeGrafter"/>
</dbReference>
<dbReference type="InterPro" id="IPR015421">
    <property type="entry name" value="PyrdxlP-dep_Trfase_major"/>
</dbReference>
<feature type="binding site" evidence="10">
    <location>
        <position position="140"/>
    </location>
    <ligand>
        <name>(6S)-5,6,7,8-tetrahydrofolate</name>
        <dbReference type="ChEBI" id="CHEBI:57453"/>
    </ligand>
</feature>
<dbReference type="HOGENOM" id="CLU_022477_2_1_0"/>
<dbReference type="InterPro" id="IPR015424">
    <property type="entry name" value="PyrdxlP-dep_Trfase"/>
</dbReference>
<dbReference type="NCBIfam" id="NF000586">
    <property type="entry name" value="PRK00011.1"/>
    <property type="match status" value="1"/>
</dbReference>
<accession>S0EZN4</accession>
<keyword evidence="6 10" id="KW-0554">One-carbon metabolism</keyword>
<evidence type="ECO:0000256" key="2">
    <source>
        <dbReference type="ARBA" id="ARBA00004496"/>
    </source>
</evidence>
<evidence type="ECO:0000256" key="11">
    <source>
        <dbReference type="PIRSR" id="PIRSR000412-50"/>
    </source>
</evidence>
<evidence type="ECO:0000256" key="8">
    <source>
        <dbReference type="ARBA" id="ARBA00022898"/>
    </source>
</evidence>
<dbReference type="eggNOG" id="COG0112">
    <property type="taxonomic scope" value="Bacteria"/>
</dbReference>
<sequence>MLPAETSERSLAPENPPMTTASAFEAIRAIDPVLYDLIQREVQRQTEIVRLIPSENYTSAAVMQAMATPFCNKYSEGYPGKRYYEGNEIIDAVEELARQRLKQLFKADHANVQPLSGSPANQAAYLALMHPGDSVLGMHLPSGGHLTHGWNVNFSGMLYRSHFYGYNEEQGVTGMDPETGMLDYEEILAIAKRVRPKVIFAGGTAYPRYWDFARFRAIADEVDAYLVADIAHINGLIIGGVHPDPVPYAHVVTSTSHKAIRGPRGGFILCKDEPMKDDPSQRLPDRIDKAVFPGLQGGPHGNTMAALAVCFAEAATEEFRAYAHQIVKNAKALAQALLDRGFVLVTGGTDNHLILIDVMRSRKIPGKPFAKALYMAGIETNFNSVPNDPRKPFSPSGLRIGTPAVTTRGFKEEQMVQIADWMDRVAAACTKVGGEYRFDEIKLREIREEVRALCTSGKFPVPGIEI</sequence>
<dbReference type="GO" id="GO:0030170">
    <property type="term" value="F:pyridoxal phosphate binding"/>
    <property type="evidence" value="ECO:0007669"/>
    <property type="project" value="UniProtKB-UniRule"/>
</dbReference>
<evidence type="ECO:0000256" key="4">
    <source>
        <dbReference type="ARBA" id="ARBA00011738"/>
    </source>
</evidence>
<keyword evidence="7 10" id="KW-0808">Transferase</keyword>
<dbReference type="PATRIC" id="fig|1303518.3.peg.2747"/>
<dbReference type="GO" id="GO:0035999">
    <property type="term" value="P:tetrahydrofolate interconversion"/>
    <property type="evidence" value="ECO:0007669"/>
    <property type="project" value="UniProtKB-UniRule"/>
</dbReference>
<dbReference type="InterPro" id="IPR001085">
    <property type="entry name" value="Ser_HO-MeTrfase"/>
</dbReference>
<dbReference type="GO" id="GO:0019264">
    <property type="term" value="P:glycine biosynthetic process from serine"/>
    <property type="evidence" value="ECO:0007669"/>
    <property type="project" value="UniProtKB-UniRule"/>
</dbReference>
<feature type="modified residue" description="N6-(pyridoxal phosphate)lysine" evidence="10 11">
    <location>
        <position position="258"/>
    </location>
</feature>
<keyword evidence="5 10" id="KW-0963">Cytoplasm</keyword>
<feature type="domain" description="Serine hydroxymethyltransferase-like" evidence="12">
    <location>
        <begin position="29"/>
        <end position="422"/>
    </location>
</feature>
<dbReference type="HAMAP" id="MF_00051">
    <property type="entry name" value="SHMT"/>
    <property type="match status" value="1"/>
</dbReference>
<dbReference type="CDD" id="cd00378">
    <property type="entry name" value="SHMT"/>
    <property type="match status" value="1"/>
</dbReference>
<dbReference type="KEGG" id="ccz:CCALI_02644"/>
<dbReference type="UniPathway" id="UPA00288">
    <property type="reaction ID" value="UER01023"/>
</dbReference>
<evidence type="ECO:0000256" key="9">
    <source>
        <dbReference type="ARBA" id="ARBA00054606"/>
    </source>
</evidence>
<gene>
    <name evidence="10" type="primary">glyA</name>
    <name evidence="13" type="ORF">CCALI_02644</name>
</gene>
<dbReference type="STRING" id="454171.CP488_01447"/>
<dbReference type="Gene3D" id="3.40.640.10">
    <property type="entry name" value="Type I PLP-dependent aspartate aminotransferase-like (Major domain)"/>
    <property type="match status" value="1"/>
</dbReference>
<comment type="caution">
    <text evidence="10">Lacks conserved residue(s) required for the propagation of feature annotation.</text>
</comment>
<proteinExistence type="inferred from homology"/>
<feature type="site" description="Plays an important role in substrate specificity" evidence="10">
    <location>
        <position position="257"/>
    </location>
</feature>
<comment type="subunit">
    <text evidence="4 10">Homodimer.</text>
</comment>